<proteinExistence type="predicted"/>
<keyword evidence="1" id="KW-0472">Membrane</keyword>
<reference evidence="2 3" key="1">
    <citation type="submission" date="2019-09" db="EMBL/GenBank/DDBJ databases">
        <authorList>
            <person name="Li Y."/>
        </authorList>
    </citation>
    <scope>NUCLEOTIDE SEQUENCE [LARGE SCALE GENOMIC DNA]</scope>
    <source>
        <strain evidence="2 3">L3-3HA</strain>
    </source>
</reference>
<keyword evidence="1" id="KW-0812">Transmembrane</keyword>
<evidence type="ECO:0000313" key="2">
    <source>
        <dbReference type="EMBL" id="KAA8998211.1"/>
    </source>
</evidence>
<accession>A0A5J5FXG4</accession>
<evidence type="ECO:0000256" key="1">
    <source>
        <dbReference type="SAM" id="Phobius"/>
    </source>
</evidence>
<dbReference type="Proteomes" id="UP000335415">
    <property type="component" value="Unassembled WGS sequence"/>
</dbReference>
<gene>
    <name evidence="2" type="ORF">FJU30_17520</name>
</gene>
<name>A0A5J5FXG4_9GAMM</name>
<dbReference type="EMBL" id="VYKJ01000009">
    <property type="protein sequence ID" value="KAA8998211.1"/>
    <property type="molecule type" value="Genomic_DNA"/>
</dbReference>
<dbReference type="RefSeq" id="WP_150436270.1">
    <property type="nucleotide sequence ID" value="NZ_VYKJ01000009.1"/>
</dbReference>
<comment type="caution">
    <text evidence="2">The sequence shown here is derived from an EMBL/GenBank/DDBJ whole genome shotgun (WGS) entry which is preliminary data.</text>
</comment>
<dbReference type="AlphaFoldDB" id="A0A5J5FXG4"/>
<protein>
    <submittedName>
        <fullName evidence="2">Uncharacterized protein</fullName>
    </submittedName>
</protein>
<dbReference type="OrthoDB" id="9982891at2"/>
<keyword evidence="3" id="KW-1185">Reference proteome</keyword>
<feature type="transmembrane region" description="Helical" evidence="1">
    <location>
        <begin position="54"/>
        <end position="75"/>
    </location>
</feature>
<sequence>MITVVGLLAPTIIVIHLPQPLLWSLLLWAFLAVLNIAAWRWFHTRRLESLSAPWIIGVLPATVCAMFMTLSGWVLPLLASIATLYVILAFNSYLAQKSGLLVVEPSRRAEPLRMAHASLTSPTVQAHPLREEDIRILIQRERIAGKVYDYECLLPGNVVINWSGSPIRFSPDGRYGIAARAGRGLFICDRQQRLQYEFVSFFLPDASEIILQPDDDGRLTLQQFFAELITSQFAPRVVARQFIPYKRKNYIVARDEDVTEVAQQADSFVGKPIDALLDRLGRHSKYGYFERGNGAYEWHTATKIFCAWTLSGKISELTISDIPAPRTDKAPPRA</sequence>
<keyword evidence="1" id="KW-1133">Transmembrane helix</keyword>
<organism evidence="2 3">
    <name type="scientific">Affinibrenneria salicis</name>
    <dbReference type="NCBI Taxonomy" id="2590031"/>
    <lineage>
        <taxon>Bacteria</taxon>
        <taxon>Pseudomonadati</taxon>
        <taxon>Pseudomonadota</taxon>
        <taxon>Gammaproteobacteria</taxon>
        <taxon>Enterobacterales</taxon>
        <taxon>Pectobacteriaceae</taxon>
        <taxon>Affinibrenneria</taxon>
    </lineage>
</organism>
<feature type="transmembrane region" description="Helical" evidence="1">
    <location>
        <begin position="20"/>
        <end position="42"/>
    </location>
</feature>
<feature type="transmembrane region" description="Helical" evidence="1">
    <location>
        <begin position="81"/>
        <end position="103"/>
    </location>
</feature>
<evidence type="ECO:0000313" key="3">
    <source>
        <dbReference type="Proteomes" id="UP000335415"/>
    </source>
</evidence>